<reference evidence="1" key="1">
    <citation type="journal article" date="2021" name="New Phytol.">
        <title>Evolutionary innovations through gain and loss of genes in the ectomycorrhizal Boletales.</title>
        <authorList>
            <person name="Wu G."/>
            <person name="Miyauchi S."/>
            <person name="Morin E."/>
            <person name="Kuo A."/>
            <person name="Drula E."/>
            <person name="Varga T."/>
            <person name="Kohler A."/>
            <person name="Feng B."/>
            <person name="Cao Y."/>
            <person name="Lipzen A."/>
            <person name="Daum C."/>
            <person name="Hundley H."/>
            <person name="Pangilinan J."/>
            <person name="Johnson J."/>
            <person name="Barry K."/>
            <person name="LaButti K."/>
            <person name="Ng V."/>
            <person name="Ahrendt S."/>
            <person name="Min B."/>
            <person name="Choi I.G."/>
            <person name="Park H."/>
            <person name="Plett J.M."/>
            <person name="Magnuson J."/>
            <person name="Spatafora J.W."/>
            <person name="Nagy L.G."/>
            <person name="Henrissat B."/>
            <person name="Grigoriev I.V."/>
            <person name="Yang Z.L."/>
            <person name="Xu J."/>
            <person name="Martin F.M."/>
        </authorList>
    </citation>
    <scope>NUCLEOTIDE SEQUENCE</scope>
    <source>
        <strain evidence="1">ATCC 28755</strain>
    </source>
</reference>
<dbReference type="Proteomes" id="UP000790377">
    <property type="component" value="Unassembled WGS sequence"/>
</dbReference>
<name>A0ACB8ADF8_9AGAM</name>
<evidence type="ECO:0000313" key="1">
    <source>
        <dbReference type="EMBL" id="KAH7911526.1"/>
    </source>
</evidence>
<accession>A0ACB8ADF8</accession>
<evidence type="ECO:0000313" key="2">
    <source>
        <dbReference type="Proteomes" id="UP000790377"/>
    </source>
</evidence>
<keyword evidence="1" id="KW-0378">Hydrolase</keyword>
<keyword evidence="2" id="KW-1185">Reference proteome</keyword>
<sequence length="335" mass="37648">MYPAIEPYEVGRLEVTKVHSLYYEVSGNKDGSPVVFLHGGPGGGVDAKDRGFFNPKKYKIVLFDQRGAGKSTPSACLEENTTWDLVRDIETLRNKLGIEKWHVFGGSWGSTLALTYAQTHPGRVKSLVLRGIFTLRKSELRFFYQDGASHLFPEAWEEYIAPIPEEERHDMMQAYHSRLNSSDDKTRIIAAKAWSKWEMSTSRLRVSPEAVAEADKDDYAKSASSCLLAGAYTKLAPSFSAFARIENHYFVNEGFMRDGQLLEKQEIDKIRDIPTIVVQGRYDVVCPATTAYALKKVWPKITLHIVPDAGHSSREPGIEKLLVEAADEMAKLEID</sequence>
<gene>
    <name evidence="1" type="ORF">BJ138DRAFT_1237376</name>
</gene>
<dbReference type="EMBL" id="MU267675">
    <property type="protein sequence ID" value="KAH7911526.1"/>
    <property type="molecule type" value="Genomic_DNA"/>
</dbReference>
<proteinExistence type="predicted"/>
<protein>
    <submittedName>
        <fullName evidence="1">Alpha/Beta hydrolase protein</fullName>
    </submittedName>
</protein>
<comment type="caution">
    <text evidence="1">The sequence shown here is derived from an EMBL/GenBank/DDBJ whole genome shotgun (WGS) entry which is preliminary data.</text>
</comment>
<organism evidence="1 2">
    <name type="scientific">Hygrophoropsis aurantiaca</name>
    <dbReference type="NCBI Taxonomy" id="72124"/>
    <lineage>
        <taxon>Eukaryota</taxon>
        <taxon>Fungi</taxon>
        <taxon>Dikarya</taxon>
        <taxon>Basidiomycota</taxon>
        <taxon>Agaricomycotina</taxon>
        <taxon>Agaricomycetes</taxon>
        <taxon>Agaricomycetidae</taxon>
        <taxon>Boletales</taxon>
        <taxon>Coniophorineae</taxon>
        <taxon>Hygrophoropsidaceae</taxon>
        <taxon>Hygrophoropsis</taxon>
    </lineage>
</organism>